<feature type="chain" id="PRO_5022158251" evidence="1">
    <location>
        <begin position="25"/>
        <end position="791"/>
    </location>
</feature>
<dbReference type="EMBL" id="CP036278">
    <property type="protein sequence ID" value="QDU54089.1"/>
    <property type="molecule type" value="Genomic_DNA"/>
</dbReference>
<dbReference type="SUPFAM" id="SSF48208">
    <property type="entry name" value="Six-hairpin glycosidases"/>
    <property type="match status" value="1"/>
</dbReference>
<protein>
    <submittedName>
        <fullName evidence="5">Uncharacterized protein</fullName>
    </submittedName>
</protein>
<dbReference type="GO" id="GO:0005975">
    <property type="term" value="P:carbohydrate metabolic process"/>
    <property type="evidence" value="ECO:0007669"/>
    <property type="project" value="InterPro"/>
</dbReference>
<dbReference type="PIRSF" id="PIRSF007663">
    <property type="entry name" value="UCP007663"/>
    <property type="match status" value="1"/>
</dbReference>
<evidence type="ECO:0000259" key="4">
    <source>
        <dbReference type="Pfam" id="PF22124"/>
    </source>
</evidence>
<dbReference type="Proteomes" id="UP000315750">
    <property type="component" value="Chromosome"/>
</dbReference>
<dbReference type="Pfam" id="PF22124">
    <property type="entry name" value="Glyco_hydro_95_cat"/>
    <property type="match status" value="1"/>
</dbReference>
<dbReference type="KEGG" id="amuc:Pan181_02690"/>
<dbReference type="InterPro" id="IPR049053">
    <property type="entry name" value="AFCA-like_C"/>
</dbReference>
<evidence type="ECO:0000259" key="2">
    <source>
        <dbReference type="Pfam" id="PF14498"/>
    </source>
</evidence>
<dbReference type="OrthoDB" id="9802600at2"/>
<dbReference type="Pfam" id="PF14498">
    <property type="entry name" value="Glyco_hyd_65N_2"/>
    <property type="match status" value="1"/>
</dbReference>
<dbReference type="InterPro" id="IPR013780">
    <property type="entry name" value="Glyco_hydro_b"/>
</dbReference>
<dbReference type="InterPro" id="IPR027414">
    <property type="entry name" value="GH95_N_dom"/>
</dbReference>
<organism evidence="5 6">
    <name type="scientific">Aeoliella mucimassa</name>
    <dbReference type="NCBI Taxonomy" id="2527972"/>
    <lineage>
        <taxon>Bacteria</taxon>
        <taxon>Pseudomonadati</taxon>
        <taxon>Planctomycetota</taxon>
        <taxon>Planctomycetia</taxon>
        <taxon>Pirellulales</taxon>
        <taxon>Lacipirellulaceae</taxon>
        <taxon>Aeoliella</taxon>
    </lineage>
</organism>
<name>A0A518AHA4_9BACT</name>
<dbReference type="PANTHER" id="PTHR31084:SF0">
    <property type="entry name" value="ALPHA-L-FUCOSIDASE 2"/>
    <property type="match status" value="1"/>
</dbReference>
<dbReference type="GO" id="GO:0004560">
    <property type="term" value="F:alpha-L-fucosidase activity"/>
    <property type="evidence" value="ECO:0007669"/>
    <property type="project" value="InterPro"/>
</dbReference>
<dbReference type="Pfam" id="PF21307">
    <property type="entry name" value="Glyco_hydro_95_C"/>
    <property type="match status" value="1"/>
</dbReference>
<keyword evidence="6" id="KW-1185">Reference proteome</keyword>
<evidence type="ECO:0000259" key="3">
    <source>
        <dbReference type="Pfam" id="PF21307"/>
    </source>
</evidence>
<proteinExistence type="predicted"/>
<feature type="domain" description="Alpha fucosidase A-like C-terminal" evidence="3">
    <location>
        <begin position="713"/>
        <end position="768"/>
    </location>
</feature>
<feature type="signal peptide" evidence="1">
    <location>
        <begin position="1"/>
        <end position="24"/>
    </location>
</feature>
<dbReference type="InterPro" id="IPR016518">
    <property type="entry name" value="Alpha-L-fucosidase"/>
</dbReference>
<feature type="domain" description="Glycosyl hydrolase family 95 catalytic" evidence="4">
    <location>
        <begin position="293"/>
        <end position="698"/>
    </location>
</feature>
<keyword evidence="1" id="KW-0732">Signal</keyword>
<accession>A0A518AHA4</accession>
<dbReference type="RefSeq" id="WP_145245115.1">
    <property type="nucleotide sequence ID" value="NZ_CP036278.1"/>
</dbReference>
<evidence type="ECO:0000313" key="5">
    <source>
        <dbReference type="EMBL" id="QDU54089.1"/>
    </source>
</evidence>
<evidence type="ECO:0000313" key="6">
    <source>
        <dbReference type="Proteomes" id="UP000315750"/>
    </source>
</evidence>
<dbReference type="InterPro" id="IPR012341">
    <property type="entry name" value="6hp_glycosidase-like_sf"/>
</dbReference>
<dbReference type="PANTHER" id="PTHR31084">
    <property type="entry name" value="ALPHA-L-FUCOSIDASE 2"/>
    <property type="match status" value="1"/>
</dbReference>
<feature type="domain" description="Glycosyl hydrolase family 95 N-terminal" evidence="2">
    <location>
        <begin position="33"/>
        <end position="270"/>
    </location>
</feature>
<dbReference type="Gene3D" id="1.50.10.10">
    <property type="match status" value="1"/>
</dbReference>
<gene>
    <name evidence="5" type="ORF">Pan181_02690</name>
</gene>
<dbReference type="InterPro" id="IPR008928">
    <property type="entry name" value="6-hairpin_glycosidase_sf"/>
</dbReference>
<dbReference type="Gene3D" id="2.60.40.1180">
    <property type="entry name" value="Golgi alpha-mannosidase II"/>
    <property type="match status" value="1"/>
</dbReference>
<reference evidence="5 6" key="1">
    <citation type="submission" date="2019-02" db="EMBL/GenBank/DDBJ databases">
        <title>Deep-cultivation of Planctomycetes and their phenomic and genomic characterization uncovers novel biology.</title>
        <authorList>
            <person name="Wiegand S."/>
            <person name="Jogler M."/>
            <person name="Boedeker C."/>
            <person name="Pinto D."/>
            <person name="Vollmers J."/>
            <person name="Rivas-Marin E."/>
            <person name="Kohn T."/>
            <person name="Peeters S.H."/>
            <person name="Heuer A."/>
            <person name="Rast P."/>
            <person name="Oberbeckmann S."/>
            <person name="Bunk B."/>
            <person name="Jeske O."/>
            <person name="Meyerdierks A."/>
            <person name="Storesund J.E."/>
            <person name="Kallscheuer N."/>
            <person name="Luecker S."/>
            <person name="Lage O.M."/>
            <person name="Pohl T."/>
            <person name="Merkel B.J."/>
            <person name="Hornburger P."/>
            <person name="Mueller R.-W."/>
            <person name="Bruemmer F."/>
            <person name="Labrenz M."/>
            <person name="Spormann A.M."/>
            <person name="Op den Camp H."/>
            <person name="Overmann J."/>
            <person name="Amann R."/>
            <person name="Jetten M.S.M."/>
            <person name="Mascher T."/>
            <person name="Medema M.H."/>
            <person name="Devos D.P."/>
            <person name="Kaster A.-K."/>
            <person name="Ovreas L."/>
            <person name="Rohde M."/>
            <person name="Galperin M.Y."/>
            <person name="Jogler C."/>
        </authorList>
    </citation>
    <scope>NUCLEOTIDE SEQUENCE [LARGE SCALE GENOMIC DNA]</scope>
    <source>
        <strain evidence="5 6">Pan181</strain>
    </source>
</reference>
<dbReference type="AlphaFoldDB" id="A0A518AHA4"/>
<sequence precursor="true">MAMFRGRSLALVLFCLATCFATVAADAASPCVLWYEQPAEQWTQALPVGNGRLGAMCFGGVQQARIQLNEESVWAGPPVPENNPAMREALPAARDAWFRGDYAEADRLLGPAMAPRISPRSYQTLGDLHIELVGVTGEATNYRRQLDLDTAIATTTFTIDGVTYTREVFSSPVDEVIVVHMTASEPGKLNLKAWIDRPADYEISISAMEALHMQGQAQHGGKQLGVKYHAMLTAQNVEGTKQIVDGDDKHFTIEGATAVTLRLYAGTNYMASISSTAGNKAQAKYNPSAEAKSYDALRDAHIAAHQELFRRCTLDLGSNDNSSLPTDERLKRVKQGATDPALEALYFQYGRYLLICSSRPGCLPANLQGIWNDQIEAPWNADYHVNINMQMNYWPAEVTGLSELTEPFFTFTEQLVEPGRETAREMFGARGTTAGHTTDVWHWTANIGYLGYGMWPHGIGWNSTHFTEHYRFTGDKTFLRERAYPLLREVSAFYLDHAQADPETGKLMLGPDTSPENAFRGEDGKNHAISMGPSMSQEFAWEAFTATLEAAKVLGVEDDELLKEITSARRKLHLPQIGEDGRLMEWSRPFPEPEPGHRHISHLFAVHPGRQFNKRQSPEMLAAARKTIDYRLSHGGGHTGWSRAWIINFFARFGDGDLAHDNIQALLAKSTHPNLFDNHPPFQIDGNFGGTAGMAEMLLQSHIQRGGLEGPFEVELLPALPAAWPTGSVTGLRARGGFEVDIEWKEGKLAKATIKPLGGNHLWLVYGDKRVELELLDSETVQMDGELKIID</sequence>
<evidence type="ECO:0000256" key="1">
    <source>
        <dbReference type="SAM" id="SignalP"/>
    </source>
</evidence>
<dbReference type="Gene3D" id="2.70.98.50">
    <property type="entry name" value="putative glycoside hydrolase family protein from bacillus halodurans"/>
    <property type="match status" value="1"/>
</dbReference>
<dbReference type="InterPro" id="IPR054363">
    <property type="entry name" value="GH95_cat"/>
</dbReference>